<gene>
    <name evidence="2" type="ORF">V1478_008066</name>
</gene>
<feature type="non-terminal residue" evidence="2">
    <location>
        <position position="1"/>
    </location>
</feature>
<reference evidence="2 3" key="1">
    <citation type="journal article" date="2024" name="Ann. Entomol. Soc. Am.">
        <title>Genomic analyses of the southern and eastern yellowjacket wasps (Hymenoptera: Vespidae) reveal evolutionary signatures of social life.</title>
        <authorList>
            <person name="Catto M.A."/>
            <person name="Caine P.B."/>
            <person name="Orr S.E."/>
            <person name="Hunt B.G."/>
            <person name="Goodisman M.A.D."/>
        </authorList>
    </citation>
    <scope>NUCLEOTIDE SEQUENCE [LARGE SCALE GENOMIC DNA]</scope>
    <source>
        <strain evidence="2">233</strain>
        <tissue evidence="2">Head and thorax</tissue>
    </source>
</reference>
<accession>A0ABD2AXR5</accession>
<organism evidence="2 3">
    <name type="scientific">Vespula squamosa</name>
    <name type="common">Southern yellow jacket</name>
    <name type="synonym">Wasp</name>
    <dbReference type="NCBI Taxonomy" id="30214"/>
    <lineage>
        <taxon>Eukaryota</taxon>
        <taxon>Metazoa</taxon>
        <taxon>Ecdysozoa</taxon>
        <taxon>Arthropoda</taxon>
        <taxon>Hexapoda</taxon>
        <taxon>Insecta</taxon>
        <taxon>Pterygota</taxon>
        <taxon>Neoptera</taxon>
        <taxon>Endopterygota</taxon>
        <taxon>Hymenoptera</taxon>
        <taxon>Apocrita</taxon>
        <taxon>Aculeata</taxon>
        <taxon>Vespoidea</taxon>
        <taxon>Vespidae</taxon>
        <taxon>Vespinae</taxon>
        <taxon>Vespula</taxon>
    </lineage>
</organism>
<sequence>YKIEKDFDHRSLLTWYVESTVKAISKAVERANGEIVFTRTTAYCRIAPPNKFNKYIDTIEKEAGPHIEITEKCEKVHRRIMLVAGGKKRGGMEVESSIKATYTEPLELIAGRNSLNEETSEGAGTSLGHDMRERSNDSDPSRDTWMLAILDRMYWVVKLLIAFPSTLSAPASIRGNIFGVLQRFHFDYKICGKDFLVIIDYTRKCVNIPVHTGTIAVLVDSKGHHFPSVISLEAQYVRPANGDLPDNIIHSHAHVTKARQDYGRSPKPKFQPFASYLAISL</sequence>
<evidence type="ECO:0000313" key="3">
    <source>
        <dbReference type="Proteomes" id="UP001607302"/>
    </source>
</evidence>
<keyword evidence="3" id="KW-1185">Reference proteome</keyword>
<feature type="compositionally biased region" description="Basic and acidic residues" evidence="1">
    <location>
        <begin position="129"/>
        <end position="141"/>
    </location>
</feature>
<feature type="region of interest" description="Disordered" evidence="1">
    <location>
        <begin position="117"/>
        <end position="141"/>
    </location>
</feature>
<name>A0ABD2AXR5_VESSQ</name>
<protein>
    <submittedName>
        <fullName evidence="2">Uncharacterized protein</fullName>
    </submittedName>
</protein>
<comment type="caution">
    <text evidence="2">The sequence shown here is derived from an EMBL/GenBank/DDBJ whole genome shotgun (WGS) entry which is preliminary data.</text>
</comment>
<dbReference type="Proteomes" id="UP001607302">
    <property type="component" value="Unassembled WGS sequence"/>
</dbReference>
<dbReference type="AlphaFoldDB" id="A0ABD2AXR5"/>
<proteinExistence type="predicted"/>
<dbReference type="EMBL" id="JAUDFV010000138">
    <property type="protein sequence ID" value="KAL2725393.1"/>
    <property type="molecule type" value="Genomic_DNA"/>
</dbReference>
<evidence type="ECO:0000256" key="1">
    <source>
        <dbReference type="SAM" id="MobiDB-lite"/>
    </source>
</evidence>
<evidence type="ECO:0000313" key="2">
    <source>
        <dbReference type="EMBL" id="KAL2725393.1"/>
    </source>
</evidence>